<reference evidence="1 2" key="1">
    <citation type="submission" date="2018-07" db="EMBL/GenBank/DDBJ databases">
        <title>Genomic Encyclopedia of Type Strains, Phase IV (KMG-IV): sequencing the most valuable type-strain genomes for metagenomic binning, comparative biology and taxonomic classification.</title>
        <authorList>
            <person name="Goeker M."/>
        </authorList>
    </citation>
    <scope>NUCLEOTIDE SEQUENCE [LARGE SCALE GENOMIC DNA]</scope>
    <source>
        <strain evidence="1 2">DSM 4134</strain>
    </source>
</reference>
<sequence length="204" mass="22204">MTTPLVGQDLVVRTNGDSIKCQILSESEHRVAFKTYHHGKKITTGLDQAEISSIVYGFYDHRPNHAVYGFLGGGFILGGRYDYTAHGSGFAQMSVSVGVGGTEDLSVLCLFGGCDEPERYAVFVHQFTVVMGRGQHLLELGAGGTYYHGMQSHKEYHLAPVVGYRFYPKLNSGLAVRLILMPPIFNTDTEIIPGPLGLGVGFAF</sequence>
<dbReference type="EMBL" id="QREG01000008">
    <property type="protein sequence ID" value="RED99398.1"/>
    <property type="molecule type" value="Genomic_DNA"/>
</dbReference>
<evidence type="ECO:0000313" key="2">
    <source>
        <dbReference type="Proteomes" id="UP000256779"/>
    </source>
</evidence>
<gene>
    <name evidence="1" type="ORF">C7460_10814</name>
</gene>
<dbReference type="Proteomes" id="UP000256779">
    <property type="component" value="Unassembled WGS sequence"/>
</dbReference>
<dbReference type="AlphaFoldDB" id="A0A3D9L404"/>
<accession>A0A3D9L404</accession>
<keyword evidence="2" id="KW-1185">Reference proteome</keyword>
<evidence type="ECO:0000313" key="1">
    <source>
        <dbReference type="EMBL" id="RED99398.1"/>
    </source>
</evidence>
<organism evidence="1 2">
    <name type="scientific">Marinoscillum furvescens DSM 4134</name>
    <dbReference type="NCBI Taxonomy" id="1122208"/>
    <lineage>
        <taxon>Bacteria</taxon>
        <taxon>Pseudomonadati</taxon>
        <taxon>Bacteroidota</taxon>
        <taxon>Cytophagia</taxon>
        <taxon>Cytophagales</taxon>
        <taxon>Reichenbachiellaceae</taxon>
        <taxon>Marinoscillum</taxon>
    </lineage>
</organism>
<comment type="caution">
    <text evidence="1">The sequence shown here is derived from an EMBL/GenBank/DDBJ whole genome shotgun (WGS) entry which is preliminary data.</text>
</comment>
<proteinExistence type="predicted"/>
<protein>
    <recommendedName>
        <fullName evidence="3">Outer membrane protein with beta-barrel domain</fullName>
    </recommendedName>
</protein>
<evidence type="ECO:0008006" key="3">
    <source>
        <dbReference type="Google" id="ProtNLM"/>
    </source>
</evidence>
<name>A0A3D9L404_MARFU</name>